<evidence type="ECO:0000256" key="3">
    <source>
        <dbReference type="ARBA" id="ARBA00022679"/>
    </source>
</evidence>
<keyword evidence="6" id="KW-1185">Reference proteome</keyword>
<evidence type="ECO:0000256" key="2">
    <source>
        <dbReference type="ARBA" id="ARBA00022676"/>
    </source>
</evidence>
<feature type="domain" description="Glycosyltransferase subfamily 4-like N-terminal" evidence="4">
    <location>
        <begin position="190"/>
        <end position="237"/>
    </location>
</feature>
<dbReference type="Pfam" id="PF13692">
    <property type="entry name" value="Glyco_trans_1_4"/>
    <property type="match status" value="1"/>
</dbReference>
<proteinExistence type="predicted"/>
<evidence type="ECO:0000259" key="4">
    <source>
        <dbReference type="Pfam" id="PF13439"/>
    </source>
</evidence>
<dbReference type="PANTHER" id="PTHR45947">
    <property type="entry name" value="SULFOQUINOVOSYL TRANSFERASE SQD2"/>
    <property type="match status" value="1"/>
</dbReference>
<dbReference type="Gene3D" id="3.40.50.2000">
    <property type="entry name" value="Glycogen Phosphorylase B"/>
    <property type="match status" value="2"/>
</dbReference>
<keyword evidence="3 5" id="KW-0808">Transferase</keyword>
<evidence type="ECO:0000313" key="6">
    <source>
        <dbReference type="Proteomes" id="UP000547973"/>
    </source>
</evidence>
<dbReference type="InterPro" id="IPR050194">
    <property type="entry name" value="Glycosyltransferase_grp1"/>
</dbReference>
<dbReference type="InterPro" id="IPR028098">
    <property type="entry name" value="Glyco_trans_4-like_N"/>
</dbReference>
<dbReference type="GO" id="GO:0016757">
    <property type="term" value="F:glycosyltransferase activity"/>
    <property type="evidence" value="ECO:0007669"/>
    <property type="project" value="TreeGrafter"/>
</dbReference>
<dbReference type="CDD" id="cd03801">
    <property type="entry name" value="GT4_PimA-like"/>
    <property type="match status" value="1"/>
</dbReference>
<accession>A0A7Y9Z9E0</accession>
<gene>
    <name evidence="5" type="ORF">BKA03_000547</name>
</gene>
<dbReference type="RefSeq" id="WP_062076300.1">
    <property type="nucleotide sequence ID" value="NZ_BBRC01000029.1"/>
</dbReference>
<dbReference type="AlphaFoldDB" id="A0A7Y9Z9E0"/>
<evidence type="ECO:0000256" key="1">
    <source>
        <dbReference type="ARBA" id="ARBA00021292"/>
    </source>
</evidence>
<dbReference type="SUPFAM" id="SSF53756">
    <property type="entry name" value="UDP-Glycosyltransferase/glycogen phosphorylase"/>
    <property type="match status" value="1"/>
</dbReference>
<sequence length="436" mass="47750">MQVADIEMNHQVLVVNAGNHPEPQRVATGLIAVGWDCTYMTATMWPSDHWLMQATRMKPFSQTEFASNLRRRVLPSSLTSANTVGLVRTSEVVAQLARRFAPAHTVSTSVKRTTAFRKSAARRSAASSIRPEVVLAQYTSALEVFEQDANSTRILMYPIAHHEWMRRSLNAEAARAPQWAEFLQGNDIDAARREAMDREIGLADAVIVPSNFVQRTFVESGIDPAKIRVLNLGVDLKESAAVPLASPSGSSVPLKLLFVGQVNQRKGIGHLLEALDLLDPQKVHLDVIGPATPNIEKRIRRDYPGVSLHGTMPRFKVKQAMAKADVLVLPSLAEGFALVGLEAMSVATPTLVTAETGIDVIEDGLDGWVIPRCDRESIAQTIDKVLAARDELPQISARAQAKAMAFSWDKYSARAVELVVSIHEGPSWRVAEFGAQ</sequence>
<name>A0A7Y9Z9E0_9MICO</name>
<dbReference type="EMBL" id="JACBZO010000001">
    <property type="protein sequence ID" value="NYI40428.1"/>
    <property type="molecule type" value="Genomic_DNA"/>
</dbReference>
<dbReference type="Pfam" id="PF13439">
    <property type="entry name" value="Glyco_transf_4"/>
    <property type="match status" value="1"/>
</dbReference>
<protein>
    <recommendedName>
        <fullName evidence="1">D-inositol 3-phosphate glycosyltransferase</fullName>
    </recommendedName>
</protein>
<comment type="caution">
    <text evidence="5">The sequence shown here is derived from an EMBL/GenBank/DDBJ whole genome shotgun (WGS) entry which is preliminary data.</text>
</comment>
<reference evidence="5 6" key="1">
    <citation type="submission" date="2020-07" db="EMBL/GenBank/DDBJ databases">
        <title>Sequencing the genomes of 1000 actinobacteria strains.</title>
        <authorList>
            <person name="Klenk H.-P."/>
        </authorList>
    </citation>
    <scope>NUCLEOTIDE SEQUENCE [LARGE SCALE GENOMIC DNA]</scope>
    <source>
        <strain evidence="5 6">DSM 19970</strain>
    </source>
</reference>
<dbReference type="PANTHER" id="PTHR45947:SF3">
    <property type="entry name" value="SULFOQUINOVOSYL TRANSFERASE SQD2"/>
    <property type="match status" value="1"/>
</dbReference>
<organism evidence="5 6">
    <name type="scientific">Demequina lutea</name>
    <dbReference type="NCBI Taxonomy" id="431489"/>
    <lineage>
        <taxon>Bacteria</taxon>
        <taxon>Bacillati</taxon>
        <taxon>Actinomycetota</taxon>
        <taxon>Actinomycetes</taxon>
        <taxon>Micrococcales</taxon>
        <taxon>Demequinaceae</taxon>
        <taxon>Demequina</taxon>
    </lineage>
</organism>
<evidence type="ECO:0000313" key="5">
    <source>
        <dbReference type="EMBL" id="NYI40428.1"/>
    </source>
</evidence>
<dbReference type="Proteomes" id="UP000547973">
    <property type="component" value="Unassembled WGS sequence"/>
</dbReference>
<keyword evidence="2" id="KW-0328">Glycosyltransferase</keyword>